<dbReference type="HAMAP" id="MF_00361">
    <property type="entry name" value="NAD_kinase"/>
    <property type="match status" value="1"/>
</dbReference>
<dbReference type="InterPro" id="IPR017438">
    <property type="entry name" value="ATP-NAD_kinase_N"/>
</dbReference>
<evidence type="ECO:0000313" key="7">
    <source>
        <dbReference type="EMBL" id="CAB5049544.1"/>
    </source>
</evidence>
<dbReference type="Gene3D" id="2.60.200.30">
    <property type="entry name" value="Probable inorganic polyphosphate/atp-NAD kinase, domain 2"/>
    <property type="match status" value="1"/>
</dbReference>
<dbReference type="Gene3D" id="3.40.50.10330">
    <property type="entry name" value="Probable inorganic polyphosphate/atp-NAD kinase, domain 1"/>
    <property type="match status" value="1"/>
</dbReference>
<evidence type="ECO:0000313" key="5">
    <source>
        <dbReference type="EMBL" id="CAB4367994.1"/>
    </source>
</evidence>
<dbReference type="AlphaFoldDB" id="A0A6J7T700"/>
<accession>A0A6J7T700</accession>
<keyword evidence="4" id="KW-0520">NAD</keyword>
<dbReference type="InterPro" id="IPR002504">
    <property type="entry name" value="NADK"/>
</dbReference>
<proteinExistence type="inferred from homology"/>
<evidence type="ECO:0000256" key="1">
    <source>
        <dbReference type="ARBA" id="ARBA00022679"/>
    </source>
</evidence>
<evidence type="ECO:0000256" key="3">
    <source>
        <dbReference type="ARBA" id="ARBA00022857"/>
    </source>
</evidence>
<name>A0A6J7T700_9ZZZZ</name>
<keyword evidence="2" id="KW-0418">Kinase</keyword>
<dbReference type="InterPro" id="IPR017437">
    <property type="entry name" value="ATP-NAD_kinase_PpnK-typ_C"/>
</dbReference>
<evidence type="ECO:0000256" key="4">
    <source>
        <dbReference type="ARBA" id="ARBA00023027"/>
    </source>
</evidence>
<dbReference type="EMBL" id="CAEZXA010000009">
    <property type="protein sequence ID" value="CAB4665641.1"/>
    <property type="molecule type" value="Genomic_DNA"/>
</dbReference>
<dbReference type="GO" id="GO:0019674">
    <property type="term" value="P:NAD+ metabolic process"/>
    <property type="evidence" value="ECO:0007669"/>
    <property type="project" value="InterPro"/>
</dbReference>
<dbReference type="PANTHER" id="PTHR20275:SF0">
    <property type="entry name" value="NAD KINASE"/>
    <property type="match status" value="1"/>
</dbReference>
<dbReference type="EMBL" id="CAETWZ010000068">
    <property type="protein sequence ID" value="CAB4367994.1"/>
    <property type="molecule type" value="Genomic_DNA"/>
</dbReference>
<dbReference type="GO" id="GO:0003951">
    <property type="term" value="F:NAD+ kinase activity"/>
    <property type="evidence" value="ECO:0007669"/>
    <property type="project" value="InterPro"/>
</dbReference>
<protein>
    <submittedName>
        <fullName evidence="7">Unannotated protein</fullName>
    </submittedName>
</protein>
<reference evidence="7" key="1">
    <citation type="submission" date="2020-05" db="EMBL/GenBank/DDBJ databases">
        <authorList>
            <person name="Chiriac C."/>
            <person name="Salcher M."/>
            <person name="Ghai R."/>
            <person name="Kavagutti S V."/>
        </authorList>
    </citation>
    <scope>NUCLEOTIDE SEQUENCE</scope>
</reference>
<sequence>MSRIGLAVHRFRPDALEVAHRVISWASSHDYGVVVDESDVPALGSSQVVSGDVGDSDLLISIGGDGTMLRSVHVLNGRQVPLIGVNLGQLGYLAVVEDDEVIAALDVWHGGTEGVDFHYDDRMLLEVSMWAKGARLTNHLALNEVVIEKSEAGHTVRLGVDIDKASFTTYAADGLILATPTGSTAYSMSARGPILSPRLRAILMTPVSPHMLFDRSMVLDPQELVRIEILGHRSVNVATDGELVHTLRPGDVVEVRAAREVARFVRFEEQRFHQTLKSKFGLSDR</sequence>
<dbReference type="GO" id="GO:0006741">
    <property type="term" value="P:NADP+ biosynthetic process"/>
    <property type="evidence" value="ECO:0007669"/>
    <property type="project" value="InterPro"/>
</dbReference>
<evidence type="ECO:0000313" key="6">
    <source>
        <dbReference type="EMBL" id="CAB4665641.1"/>
    </source>
</evidence>
<evidence type="ECO:0000256" key="2">
    <source>
        <dbReference type="ARBA" id="ARBA00022777"/>
    </source>
</evidence>
<dbReference type="Pfam" id="PF20143">
    <property type="entry name" value="NAD_kinase_C"/>
    <property type="match status" value="1"/>
</dbReference>
<dbReference type="InterPro" id="IPR016064">
    <property type="entry name" value="NAD/diacylglycerol_kinase_sf"/>
</dbReference>
<dbReference type="EMBL" id="CAFBQH010000042">
    <property type="protein sequence ID" value="CAB5049544.1"/>
    <property type="molecule type" value="Genomic_DNA"/>
</dbReference>
<dbReference type="PANTHER" id="PTHR20275">
    <property type="entry name" value="NAD KINASE"/>
    <property type="match status" value="1"/>
</dbReference>
<dbReference type="Pfam" id="PF01513">
    <property type="entry name" value="NAD_kinase"/>
    <property type="match status" value="1"/>
</dbReference>
<dbReference type="SUPFAM" id="SSF111331">
    <property type="entry name" value="NAD kinase/diacylglycerol kinase-like"/>
    <property type="match status" value="1"/>
</dbReference>
<keyword evidence="1" id="KW-0808">Transferase</keyword>
<keyword evidence="3" id="KW-0521">NADP</keyword>
<gene>
    <name evidence="6" type="ORF">UFOPK2334_00223</name>
    <name evidence="5" type="ORF">UFOPK4179_00788</name>
    <name evidence="7" type="ORF">UFOPK4293_00819</name>
</gene>
<organism evidence="7">
    <name type="scientific">freshwater metagenome</name>
    <dbReference type="NCBI Taxonomy" id="449393"/>
    <lineage>
        <taxon>unclassified sequences</taxon>
        <taxon>metagenomes</taxon>
        <taxon>ecological metagenomes</taxon>
    </lineage>
</organism>